<sequence>MNSVRVPVAVLGALALGYGLLWLRPSPAAQAIGVGTACLLLVALACWWPVLRRFVPAVALLAAAGSLASTVLVRFEFPGGQPEPVGATGVWMLVESAALTLLVYVTVRWSERTAGTFAAFAPALATALVWQRFALEGSPIGVAAVSGAWLLPAAGAAFVAAYLRRLASGRRRAVQDARREQRLDLANDLHDFVAHDISEIVAQAQAGRIVFGADRPELAKLLERIETAGVRALGSMDRTLALLRDPGEAARTPVGGVDDLAALVERFNEGGGPRAVLDLRCAAAVPRETGAVAHRAVTEALTNVRRHAPTAATVSIELTEVDGSLLLRIEDDGRGAPKPSSRDSSGLGLAGMAERAESLGGHFEAGPREPEGWRITLRLPLHDNQIEGASP</sequence>
<keyword evidence="4" id="KW-0808">Transferase</keyword>
<dbReference type="Pfam" id="PF07730">
    <property type="entry name" value="HisKA_3"/>
    <property type="match status" value="1"/>
</dbReference>
<dbReference type="Pfam" id="PF02518">
    <property type="entry name" value="HATPase_c"/>
    <property type="match status" value="1"/>
</dbReference>
<reference evidence="12" key="1">
    <citation type="submission" date="2022-12" db="EMBL/GenBank/DDBJ databases">
        <title>Gycomyces niveus sp.nov., a novel actinomycete isolated from soil in Shouguang.</title>
        <authorList>
            <person name="Yang X."/>
        </authorList>
    </citation>
    <scope>NUCLEOTIDE SEQUENCE</scope>
    <source>
        <strain evidence="12">DSM 44724</strain>
    </source>
</reference>
<dbReference type="Gene3D" id="1.20.5.1930">
    <property type="match status" value="1"/>
</dbReference>
<dbReference type="PROSITE" id="PS50109">
    <property type="entry name" value="HIS_KIN"/>
    <property type="match status" value="1"/>
</dbReference>
<dbReference type="GO" id="GO:0005524">
    <property type="term" value="F:ATP binding"/>
    <property type="evidence" value="ECO:0007669"/>
    <property type="project" value="UniProtKB-KW"/>
</dbReference>
<evidence type="ECO:0000256" key="8">
    <source>
        <dbReference type="ARBA" id="ARBA00023012"/>
    </source>
</evidence>
<evidence type="ECO:0000256" key="10">
    <source>
        <dbReference type="SAM" id="Phobius"/>
    </source>
</evidence>
<feature type="transmembrane region" description="Helical" evidence="10">
    <location>
        <begin position="89"/>
        <end position="107"/>
    </location>
</feature>
<dbReference type="EC" id="2.7.13.3" evidence="2"/>
<keyword evidence="5" id="KW-0547">Nucleotide-binding</keyword>
<evidence type="ECO:0000256" key="5">
    <source>
        <dbReference type="ARBA" id="ARBA00022741"/>
    </source>
</evidence>
<dbReference type="Proteomes" id="UP001145799">
    <property type="component" value="Unassembled WGS sequence"/>
</dbReference>
<feature type="transmembrane region" description="Helical" evidence="10">
    <location>
        <begin position="114"/>
        <end position="134"/>
    </location>
</feature>
<evidence type="ECO:0000313" key="14">
    <source>
        <dbReference type="Proteomes" id="UP001145799"/>
    </source>
</evidence>
<keyword evidence="8" id="KW-0902">Two-component regulatory system</keyword>
<keyword evidence="3" id="KW-0597">Phosphoprotein</keyword>
<dbReference type="GO" id="GO:0046983">
    <property type="term" value="F:protein dimerization activity"/>
    <property type="evidence" value="ECO:0007669"/>
    <property type="project" value="InterPro"/>
</dbReference>
<evidence type="ECO:0000256" key="9">
    <source>
        <dbReference type="SAM" id="MobiDB-lite"/>
    </source>
</evidence>
<dbReference type="Gene3D" id="3.30.565.10">
    <property type="entry name" value="Histidine kinase-like ATPase, C-terminal domain"/>
    <property type="match status" value="1"/>
</dbReference>
<feature type="transmembrane region" description="Helical" evidence="10">
    <location>
        <begin position="29"/>
        <end position="50"/>
    </location>
</feature>
<evidence type="ECO:0000256" key="3">
    <source>
        <dbReference type="ARBA" id="ARBA00022553"/>
    </source>
</evidence>
<dbReference type="InterPro" id="IPR005467">
    <property type="entry name" value="His_kinase_dom"/>
</dbReference>
<dbReference type="GO" id="GO:0016020">
    <property type="term" value="C:membrane"/>
    <property type="evidence" value="ECO:0007669"/>
    <property type="project" value="InterPro"/>
</dbReference>
<dbReference type="GO" id="GO:0000155">
    <property type="term" value="F:phosphorelay sensor kinase activity"/>
    <property type="evidence" value="ECO:0007669"/>
    <property type="project" value="InterPro"/>
</dbReference>
<dbReference type="CDD" id="cd16917">
    <property type="entry name" value="HATPase_UhpB-NarQ-NarX-like"/>
    <property type="match status" value="1"/>
</dbReference>
<evidence type="ECO:0000256" key="4">
    <source>
        <dbReference type="ARBA" id="ARBA00022679"/>
    </source>
</evidence>
<keyword evidence="7" id="KW-0067">ATP-binding</keyword>
<dbReference type="EMBL" id="JAVDYD010000001">
    <property type="protein sequence ID" value="MDR7341271.1"/>
    <property type="molecule type" value="Genomic_DNA"/>
</dbReference>
<dbReference type="SMART" id="SM00387">
    <property type="entry name" value="HATPase_c"/>
    <property type="match status" value="1"/>
</dbReference>
<dbReference type="PANTHER" id="PTHR24421">
    <property type="entry name" value="NITRATE/NITRITE SENSOR PROTEIN NARX-RELATED"/>
    <property type="match status" value="1"/>
</dbReference>
<dbReference type="Proteomes" id="UP001183604">
    <property type="component" value="Unassembled WGS sequence"/>
</dbReference>
<dbReference type="AlphaFoldDB" id="A0A9X3PQR5"/>
<feature type="domain" description="Histidine kinase" evidence="11">
    <location>
        <begin position="295"/>
        <end position="383"/>
    </location>
</feature>
<keyword evidence="6 12" id="KW-0418">Kinase</keyword>
<gene>
    <name evidence="13" type="ORF">J2S69_004990</name>
    <name evidence="12" type="ORF">O2L01_01980</name>
</gene>
<comment type="catalytic activity">
    <reaction evidence="1">
        <text>ATP + protein L-histidine = ADP + protein N-phospho-L-histidine.</text>
        <dbReference type="EC" id="2.7.13.3"/>
    </reaction>
</comment>
<keyword evidence="15" id="KW-1185">Reference proteome</keyword>
<dbReference type="InterPro" id="IPR050482">
    <property type="entry name" value="Sensor_HK_TwoCompSys"/>
</dbReference>
<accession>A0A9X3PQR5</accession>
<evidence type="ECO:0000259" key="11">
    <source>
        <dbReference type="PROSITE" id="PS50109"/>
    </source>
</evidence>
<proteinExistence type="predicted"/>
<feature type="transmembrane region" description="Helical" evidence="10">
    <location>
        <begin position="7"/>
        <end position="23"/>
    </location>
</feature>
<evidence type="ECO:0000256" key="7">
    <source>
        <dbReference type="ARBA" id="ARBA00022840"/>
    </source>
</evidence>
<dbReference type="SUPFAM" id="SSF55874">
    <property type="entry name" value="ATPase domain of HSP90 chaperone/DNA topoisomerase II/histidine kinase"/>
    <property type="match status" value="1"/>
</dbReference>
<dbReference type="InterPro" id="IPR036890">
    <property type="entry name" value="HATPase_C_sf"/>
</dbReference>
<protein>
    <recommendedName>
        <fullName evidence="2">histidine kinase</fullName>
        <ecNumber evidence="2">2.7.13.3</ecNumber>
    </recommendedName>
</protein>
<evidence type="ECO:0000256" key="1">
    <source>
        <dbReference type="ARBA" id="ARBA00000085"/>
    </source>
</evidence>
<keyword evidence="10" id="KW-0472">Membrane</keyword>
<evidence type="ECO:0000313" key="15">
    <source>
        <dbReference type="Proteomes" id="UP001183604"/>
    </source>
</evidence>
<organism evidence="12 14">
    <name type="scientific">Glycomyces lechevalierae</name>
    <dbReference type="NCBI Taxonomy" id="256034"/>
    <lineage>
        <taxon>Bacteria</taxon>
        <taxon>Bacillati</taxon>
        <taxon>Actinomycetota</taxon>
        <taxon>Actinomycetes</taxon>
        <taxon>Glycomycetales</taxon>
        <taxon>Glycomycetaceae</taxon>
        <taxon>Glycomyces</taxon>
    </lineage>
</organism>
<evidence type="ECO:0000256" key="6">
    <source>
        <dbReference type="ARBA" id="ARBA00022777"/>
    </source>
</evidence>
<dbReference type="RefSeq" id="WP_270119936.1">
    <property type="nucleotide sequence ID" value="NZ_BAAAOM010000001.1"/>
</dbReference>
<feature type="transmembrane region" description="Helical" evidence="10">
    <location>
        <begin position="57"/>
        <end position="77"/>
    </location>
</feature>
<keyword evidence="10" id="KW-1133">Transmembrane helix</keyword>
<comment type="caution">
    <text evidence="12">The sequence shown here is derived from an EMBL/GenBank/DDBJ whole genome shotgun (WGS) entry which is preliminary data.</text>
</comment>
<evidence type="ECO:0000256" key="2">
    <source>
        <dbReference type="ARBA" id="ARBA00012438"/>
    </source>
</evidence>
<evidence type="ECO:0000313" key="13">
    <source>
        <dbReference type="EMBL" id="MDR7341271.1"/>
    </source>
</evidence>
<dbReference type="PANTHER" id="PTHR24421:SF10">
    <property type="entry name" value="NITRATE_NITRITE SENSOR PROTEIN NARQ"/>
    <property type="match status" value="1"/>
</dbReference>
<evidence type="ECO:0000313" key="12">
    <source>
        <dbReference type="EMBL" id="MDA1383738.1"/>
    </source>
</evidence>
<keyword evidence="10" id="KW-0812">Transmembrane</keyword>
<name>A0A9X3PQR5_9ACTN</name>
<dbReference type="InterPro" id="IPR011712">
    <property type="entry name" value="Sig_transdc_His_kin_sub3_dim/P"/>
</dbReference>
<reference evidence="13 15" key="2">
    <citation type="submission" date="2023-07" db="EMBL/GenBank/DDBJ databases">
        <title>Sequencing the genomes of 1000 actinobacteria strains.</title>
        <authorList>
            <person name="Klenk H.-P."/>
        </authorList>
    </citation>
    <scope>NUCLEOTIDE SEQUENCE [LARGE SCALE GENOMIC DNA]</scope>
    <source>
        <strain evidence="13 15">DSM 44724</strain>
    </source>
</reference>
<feature type="region of interest" description="Disordered" evidence="9">
    <location>
        <begin position="330"/>
        <end position="371"/>
    </location>
</feature>
<dbReference type="EMBL" id="JAPZVQ010000001">
    <property type="protein sequence ID" value="MDA1383738.1"/>
    <property type="molecule type" value="Genomic_DNA"/>
</dbReference>
<feature type="transmembrane region" description="Helical" evidence="10">
    <location>
        <begin position="140"/>
        <end position="163"/>
    </location>
</feature>
<dbReference type="InterPro" id="IPR003594">
    <property type="entry name" value="HATPase_dom"/>
</dbReference>